<keyword evidence="3" id="KW-0238">DNA-binding</keyword>
<dbReference type="InterPro" id="IPR010982">
    <property type="entry name" value="Lambda_DNA-bd_dom_sf"/>
</dbReference>
<dbReference type="GO" id="GO:0003700">
    <property type="term" value="F:DNA-binding transcription factor activity"/>
    <property type="evidence" value="ECO:0007669"/>
    <property type="project" value="TreeGrafter"/>
</dbReference>
<sequence length="349" mass="37902">MARVTIQNIADRLGISKFAVSRALTGKSGVSEATRQLVLATATELGYDMKRRGPEPGKAIEVIFKDRTVASRELWIDVQHGVDSEAVRLGYSMAVRWTDDPGILRRLEASTAGFVFIGPQSPAMFEAIKACPVPSVVVNHLVPPLVKVDQIAATDIEAGVYVARFLAALGHRRLVYAHGRLGYPGRYARLKGFAEAISAIEGVELREIAFEDDQAANGFRDALMAMVDSGFEPTAFFCGSDGVAVTVMSELMRMGLRVPEDVSVVGHADYGIATQISPQLTTVHMPHRQMGIAAVRLLLARAGLFGFLEGLPTQRVNLVPHLVERQSSGPATSESWRGRLRAPALQRQE</sequence>
<dbReference type="Gene3D" id="1.10.260.40">
    <property type="entry name" value="lambda repressor-like DNA-binding domains"/>
    <property type="match status" value="1"/>
</dbReference>
<evidence type="ECO:0000256" key="3">
    <source>
        <dbReference type="ARBA" id="ARBA00023125"/>
    </source>
</evidence>
<dbReference type="PANTHER" id="PTHR30146:SF148">
    <property type="entry name" value="HTH-TYPE TRANSCRIPTIONAL REPRESSOR PURR-RELATED"/>
    <property type="match status" value="1"/>
</dbReference>
<keyword evidence="4" id="KW-0804">Transcription</keyword>
<dbReference type="AlphaFoldDB" id="A0A0F5FUL2"/>
<accession>A0A0F5FUL2</accession>
<dbReference type="PROSITE" id="PS50932">
    <property type="entry name" value="HTH_LACI_2"/>
    <property type="match status" value="1"/>
</dbReference>
<keyword evidence="1" id="KW-0678">Repressor</keyword>
<reference evidence="7 8" key="1">
    <citation type="submission" date="2015-03" db="EMBL/GenBank/DDBJ databases">
        <authorList>
            <person name="Hassan Y.I."/>
            <person name="Lepp D."/>
            <person name="Li X.-Z."/>
            <person name="Zhou T."/>
        </authorList>
    </citation>
    <scope>NUCLEOTIDE SEQUENCE [LARGE SCALE GENOMIC DNA]</scope>
    <source>
        <strain evidence="7 8">BD-c194</strain>
    </source>
</reference>
<dbReference type="Proteomes" id="UP000033632">
    <property type="component" value="Unassembled WGS sequence"/>
</dbReference>
<name>A0A0F5FUL2_9HYPH</name>
<evidence type="ECO:0000313" key="7">
    <source>
        <dbReference type="EMBL" id="KKB12513.1"/>
    </source>
</evidence>
<keyword evidence="2" id="KW-0805">Transcription regulation</keyword>
<feature type="domain" description="HTH lacI-type" evidence="6">
    <location>
        <begin position="4"/>
        <end position="47"/>
    </location>
</feature>
<comment type="caution">
    <text evidence="7">The sequence shown here is derived from an EMBL/GenBank/DDBJ whole genome shotgun (WGS) entry which is preliminary data.</text>
</comment>
<evidence type="ECO:0000256" key="4">
    <source>
        <dbReference type="ARBA" id="ARBA00023163"/>
    </source>
</evidence>
<dbReference type="PATRIC" id="fig|443610.3.peg.3779"/>
<evidence type="ECO:0000256" key="5">
    <source>
        <dbReference type="SAM" id="MobiDB-lite"/>
    </source>
</evidence>
<dbReference type="SUPFAM" id="SSF53822">
    <property type="entry name" value="Periplasmic binding protein-like I"/>
    <property type="match status" value="1"/>
</dbReference>
<dbReference type="PANTHER" id="PTHR30146">
    <property type="entry name" value="LACI-RELATED TRANSCRIPTIONAL REPRESSOR"/>
    <property type="match status" value="1"/>
</dbReference>
<dbReference type="InterPro" id="IPR028082">
    <property type="entry name" value="Peripla_BP_I"/>
</dbReference>
<protein>
    <recommendedName>
        <fullName evidence="6">HTH lacI-type domain-containing protein</fullName>
    </recommendedName>
</protein>
<organism evidence="7 8">
    <name type="scientific">Devosia geojensis</name>
    <dbReference type="NCBI Taxonomy" id="443610"/>
    <lineage>
        <taxon>Bacteria</taxon>
        <taxon>Pseudomonadati</taxon>
        <taxon>Pseudomonadota</taxon>
        <taxon>Alphaproteobacteria</taxon>
        <taxon>Hyphomicrobiales</taxon>
        <taxon>Devosiaceae</taxon>
        <taxon>Devosia</taxon>
    </lineage>
</organism>
<keyword evidence="8" id="KW-1185">Reference proteome</keyword>
<dbReference type="OrthoDB" id="7325800at2"/>
<dbReference type="GO" id="GO:0000976">
    <property type="term" value="F:transcription cis-regulatory region binding"/>
    <property type="evidence" value="ECO:0007669"/>
    <property type="project" value="TreeGrafter"/>
</dbReference>
<dbReference type="SMART" id="SM00354">
    <property type="entry name" value="HTH_LACI"/>
    <property type="match status" value="1"/>
</dbReference>
<evidence type="ECO:0000259" key="6">
    <source>
        <dbReference type="PROSITE" id="PS50932"/>
    </source>
</evidence>
<dbReference type="InterPro" id="IPR046335">
    <property type="entry name" value="LacI/GalR-like_sensor"/>
</dbReference>
<evidence type="ECO:0000313" key="8">
    <source>
        <dbReference type="Proteomes" id="UP000033632"/>
    </source>
</evidence>
<dbReference type="Pfam" id="PF00356">
    <property type="entry name" value="LacI"/>
    <property type="match status" value="1"/>
</dbReference>
<dbReference type="RefSeq" id="WP_046107723.1">
    <property type="nucleotide sequence ID" value="NZ_JZEX01000061.1"/>
</dbReference>
<dbReference type="STRING" id="443610.VE25_06135"/>
<dbReference type="SUPFAM" id="SSF47413">
    <property type="entry name" value="lambda repressor-like DNA-binding domains"/>
    <property type="match status" value="1"/>
</dbReference>
<dbReference type="EMBL" id="JZEX01000061">
    <property type="protein sequence ID" value="KKB12513.1"/>
    <property type="molecule type" value="Genomic_DNA"/>
</dbReference>
<dbReference type="CDD" id="cd01392">
    <property type="entry name" value="HTH_LacI"/>
    <property type="match status" value="1"/>
</dbReference>
<gene>
    <name evidence="7" type="ORF">VE25_06135</name>
</gene>
<proteinExistence type="predicted"/>
<evidence type="ECO:0000256" key="1">
    <source>
        <dbReference type="ARBA" id="ARBA00022491"/>
    </source>
</evidence>
<dbReference type="CDD" id="cd06267">
    <property type="entry name" value="PBP1_LacI_sugar_binding-like"/>
    <property type="match status" value="1"/>
</dbReference>
<evidence type="ECO:0000256" key="2">
    <source>
        <dbReference type="ARBA" id="ARBA00023015"/>
    </source>
</evidence>
<dbReference type="Gene3D" id="3.40.50.2300">
    <property type="match status" value="2"/>
</dbReference>
<feature type="region of interest" description="Disordered" evidence="5">
    <location>
        <begin position="327"/>
        <end position="349"/>
    </location>
</feature>
<dbReference type="Pfam" id="PF13377">
    <property type="entry name" value="Peripla_BP_3"/>
    <property type="match status" value="1"/>
</dbReference>
<dbReference type="InterPro" id="IPR000843">
    <property type="entry name" value="HTH_LacI"/>
</dbReference>